<evidence type="ECO:0000256" key="4">
    <source>
        <dbReference type="ARBA" id="ARBA00022502"/>
    </source>
</evidence>
<comment type="pathway">
    <text evidence="2">Glycolipid biosynthesis; glycosylphosphatidylinositol-anchor biosynthesis.</text>
</comment>
<dbReference type="Gene3D" id="3.10.450.50">
    <property type="match status" value="1"/>
</dbReference>
<comment type="subcellular location">
    <subcellularLocation>
        <location evidence="1">Endoplasmic reticulum membrane</location>
        <topology evidence="1">Multi-pass membrane protein</topology>
    </subcellularLocation>
</comment>
<feature type="region of interest" description="Disordered" evidence="13">
    <location>
        <begin position="1567"/>
        <end position="1627"/>
    </location>
</feature>
<dbReference type="SUPFAM" id="SSF54928">
    <property type="entry name" value="RNA-binding domain, RBD"/>
    <property type="match status" value="1"/>
</dbReference>
<dbReference type="EMBL" id="RSDZ01000050">
    <property type="protein sequence ID" value="RXG46489.1"/>
    <property type="molecule type" value="Genomic_DNA"/>
</dbReference>
<proteinExistence type="inferred from homology"/>
<dbReference type="InterPro" id="IPR018222">
    <property type="entry name" value="Nuclear_transport_factor_2_euk"/>
</dbReference>
<dbReference type="InterPro" id="IPR035979">
    <property type="entry name" value="RBD_domain_sf"/>
</dbReference>
<dbReference type="FunFam" id="3.10.450.50:FF:000003">
    <property type="entry name" value="Nuclear transport factor 2 family protein"/>
    <property type="match status" value="1"/>
</dbReference>
<feature type="transmembrane region" description="Helical" evidence="14">
    <location>
        <begin position="870"/>
        <end position="891"/>
    </location>
</feature>
<keyword evidence="8 12" id="KW-0694">RNA-binding</keyword>
<dbReference type="InterPro" id="IPR037675">
    <property type="entry name" value="PIG-O_N"/>
</dbReference>
<dbReference type="InterPro" id="IPR017850">
    <property type="entry name" value="Alkaline_phosphatase_core_sf"/>
</dbReference>
<evidence type="ECO:0000256" key="11">
    <source>
        <dbReference type="ARBA" id="ARBA00023180"/>
    </source>
</evidence>
<keyword evidence="11" id="KW-0325">Glycoprotein</keyword>
<evidence type="ECO:0000256" key="6">
    <source>
        <dbReference type="ARBA" id="ARBA00022692"/>
    </source>
</evidence>
<dbReference type="InterPro" id="IPR012677">
    <property type="entry name" value="Nucleotide-bd_a/b_plait_sf"/>
</dbReference>
<dbReference type="Pfam" id="PF00076">
    <property type="entry name" value="RRM_1"/>
    <property type="match status" value="1"/>
</dbReference>
<feature type="compositionally biased region" description="Low complexity" evidence="13">
    <location>
        <begin position="1406"/>
        <end position="1456"/>
    </location>
</feature>
<dbReference type="CDD" id="cd00780">
    <property type="entry name" value="NTF2"/>
    <property type="match status" value="1"/>
</dbReference>
<dbReference type="PROSITE" id="PS50177">
    <property type="entry name" value="NTF2_DOMAIN"/>
    <property type="match status" value="1"/>
</dbReference>
<dbReference type="UniPathway" id="UPA00196"/>
<feature type="compositionally biased region" description="Low complexity" evidence="13">
    <location>
        <begin position="1345"/>
        <end position="1363"/>
    </location>
</feature>
<keyword evidence="4" id="KW-0337">GPI-anchor biosynthesis</keyword>
<dbReference type="PROSITE" id="PS50102">
    <property type="entry name" value="RRM"/>
    <property type="match status" value="1"/>
</dbReference>
<evidence type="ECO:0000256" key="9">
    <source>
        <dbReference type="ARBA" id="ARBA00022989"/>
    </source>
</evidence>
<evidence type="ECO:0000256" key="7">
    <source>
        <dbReference type="ARBA" id="ARBA00022824"/>
    </source>
</evidence>
<keyword evidence="9 14" id="KW-1133">Transmembrane helix</keyword>
<dbReference type="InterPro" id="IPR002591">
    <property type="entry name" value="Phosphodiest/P_Trfase"/>
</dbReference>
<evidence type="ECO:0000256" key="5">
    <source>
        <dbReference type="ARBA" id="ARBA00022679"/>
    </source>
</evidence>
<evidence type="ECO:0000256" key="14">
    <source>
        <dbReference type="SAM" id="Phobius"/>
    </source>
</evidence>
<comment type="similarity">
    <text evidence="3">Belongs to the PIGG/PIGN/PIGO family. PIGO subfamily.</text>
</comment>
<feature type="transmembrane region" description="Helical" evidence="14">
    <location>
        <begin position="666"/>
        <end position="686"/>
    </location>
</feature>
<keyword evidence="5" id="KW-0808">Transferase</keyword>
<dbReference type="PANTHER" id="PTHR23071">
    <property type="entry name" value="PHOSPHATIDYLINOSITOL GLYCAN"/>
    <property type="match status" value="1"/>
</dbReference>
<feature type="domain" description="RRM" evidence="15">
    <location>
        <begin position="1493"/>
        <end position="1564"/>
    </location>
</feature>
<evidence type="ECO:0000259" key="16">
    <source>
        <dbReference type="PROSITE" id="PS50177"/>
    </source>
</evidence>
<feature type="compositionally biased region" description="Basic and acidic residues" evidence="13">
    <location>
        <begin position="1366"/>
        <end position="1375"/>
    </location>
</feature>
<dbReference type="Proteomes" id="UP000288725">
    <property type="component" value="Unassembled WGS sequence"/>
</dbReference>
<evidence type="ECO:0000313" key="18">
    <source>
        <dbReference type="Proteomes" id="UP000288725"/>
    </source>
</evidence>
<dbReference type="SUPFAM" id="SSF54427">
    <property type="entry name" value="NTF2-like"/>
    <property type="match status" value="1"/>
</dbReference>
<organism evidence="17 18">
    <name type="scientific">Verticillium dahliae</name>
    <name type="common">Verticillium wilt</name>
    <dbReference type="NCBI Taxonomy" id="27337"/>
    <lineage>
        <taxon>Eukaryota</taxon>
        <taxon>Fungi</taxon>
        <taxon>Dikarya</taxon>
        <taxon>Ascomycota</taxon>
        <taxon>Pezizomycotina</taxon>
        <taxon>Sordariomycetes</taxon>
        <taxon>Hypocreomycetidae</taxon>
        <taxon>Glomerellales</taxon>
        <taxon>Plectosphaerellaceae</taxon>
        <taxon>Verticillium</taxon>
    </lineage>
</organism>
<dbReference type="Pfam" id="PF02136">
    <property type="entry name" value="NTF2"/>
    <property type="match status" value="1"/>
</dbReference>
<dbReference type="SUPFAM" id="SSF53649">
    <property type="entry name" value="Alkaline phosphatase-like"/>
    <property type="match status" value="1"/>
</dbReference>
<keyword evidence="10 14" id="KW-0472">Membrane</keyword>
<feature type="compositionally biased region" description="Low complexity" evidence="13">
    <location>
        <begin position="1323"/>
        <end position="1335"/>
    </location>
</feature>
<feature type="transmembrane region" description="Helical" evidence="14">
    <location>
        <begin position="736"/>
        <end position="759"/>
    </location>
</feature>
<dbReference type="GO" id="GO:0051377">
    <property type="term" value="F:mannose-ethanolamine phosphotransferase activity"/>
    <property type="evidence" value="ECO:0007669"/>
    <property type="project" value="InterPro"/>
</dbReference>
<gene>
    <name evidence="17" type="ORF">VDGE_05932</name>
</gene>
<feature type="transmembrane region" description="Helical" evidence="14">
    <location>
        <begin position="630"/>
        <end position="654"/>
    </location>
</feature>
<dbReference type="CDD" id="cd16023">
    <property type="entry name" value="GPI_EPT_3"/>
    <property type="match status" value="1"/>
</dbReference>
<dbReference type="InterPro" id="IPR002075">
    <property type="entry name" value="NTF2_dom"/>
</dbReference>
<feature type="region of interest" description="Disordered" evidence="13">
    <location>
        <begin position="1275"/>
        <end position="1494"/>
    </location>
</feature>
<evidence type="ECO:0000256" key="3">
    <source>
        <dbReference type="ARBA" id="ARBA00008695"/>
    </source>
</evidence>
<keyword evidence="6 14" id="KW-0812">Transmembrane</keyword>
<feature type="transmembrane region" description="Helical" evidence="14">
    <location>
        <begin position="76"/>
        <end position="103"/>
    </location>
</feature>
<feature type="transmembrane region" description="Helical" evidence="14">
    <location>
        <begin position="992"/>
        <end position="1013"/>
    </location>
</feature>
<feature type="transmembrane region" description="Helical" evidence="14">
    <location>
        <begin position="604"/>
        <end position="623"/>
    </location>
</feature>
<feature type="transmembrane region" description="Helical" evidence="14">
    <location>
        <begin position="517"/>
        <end position="535"/>
    </location>
</feature>
<dbReference type="PANTHER" id="PTHR23071:SF1">
    <property type="entry name" value="GPI ETHANOLAMINE PHOSPHATE TRANSFERASE 3"/>
    <property type="match status" value="1"/>
</dbReference>
<dbReference type="InterPro" id="IPR000504">
    <property type="entry name" value="RRM_dom"/>
</dbReference>
<evidence type="ECO:0000256" key="8">
    <source>
        <dbReference type="ARBA" id="ARBA00022884"/>
    </source>
</evidence>
<accession>A0A444RZJ4</accession>
<sequence>MAQPHSKQPAPSADYKTIAAEYARAKRAKEASDAAKQQQQQQQQQQDGAPKTKANASELQRKAFEARRKSAFGRRWWWAVGFWLWLLSIHAVGILLFTSGFLLTRMVLDEKSACAVPPVEPAGRWKGMGTVEGGCWHPKSFDKAVVVIIDALRYDFTVPVADNAPFHNAFPFLHETALRAPQNAFLRPFIADPPTATLQRLKGLTTGTLPTFIDAGSNFAGTAIEEDNLLMQMKGLGQRIVHIGDDTWVSLFPDYFEPNISRAYDSFNVWDLHTVDTGVIDHLAPLLQPENKGKWDVLIGHLLGVDHAGHRYGPDHPAMKAKLEQMDAWLRDLSTQIDDDTVLIVMGDHGMDEKGDHGGESDDEVEAALWMYSKRPFFGRTDPNHAQPPATGKERPLNQIDLVPTLALLLGIPIPFNNLGGPIEEAFAGVKGNDWANLAAVSRISAAGTQRYQDSYFAARGMESSSKSSPTHASWTQAHGAWATKSWPASYQSFRNFQEETLQVCKDLWARFDVPKMITGIIVMAAGVIMLLVYASRDEDEDFAATDIELDFAEKKLELQGIVGAASPEYTQLHKNIVVAALVGAIPGAFAGAAGSQLLGVNDLTYAAAAAAFASIVAALVALTDAGKGLLNILPTSVWGWLSVLFTVSQSVGFASNSYTIWEDSILLFFISTFGAISAVASCSIPSPVERTLAVYHSVLFIVLGRVASFSKLCREEQMPYCTSTYYASSSSSTSAGWQLLIPFVVAFALPAIIKSFLVPSRSWEGLGPTWIGYIYRAGLFMAALYWVLDAADNGDWVPGLPEQTLKTIAVYVAQLVLALVFVAGTTAFVWAPPLVSVVQSRAPDGSNKVVILGYGNTNGARYLLLPMNLLAGCILLSKPMGGGALALVFWQTMSLMEILDLNGLTAESIGPVMLALLGNFAYFKTGHQATPSSIQWDSAFIPLFTIRYPWTPIVVALNHFGAQIIAASAVPLVVLWKVGPKRKGVLESASRALAAFVSFFAVESLATMAWAGHLRRHLMLYRPLPSNDLFVPAHIPNVSPSLPSSILHPPSNVHTHPPPSRSCGLWNPSLHNFGFWSLFSKRNSNPLRLGPFERLPCLVPRAKQLYAHSSSPTYNENITFATMAANGNFTAQEQYKGNADQSKDEVGWYFVEQYYTTLSKTPEKLHLFYGKRSQFVYGKEAEVATVSVGRNAIQERIKELDFQDCKVRVTNVDSMASFDNIVIQVIGETSNKAAEPQKFVQTFVLAPQPSGYFVVNDILRFVNEEGEEEAVVETQEEQVNIEPSPPAAEAEKAPVEAEEETKEEAAIDADEVDKKLEDSVEETAASTDEAASNADEAKAEEPVEAVPEAAAETNPEAVAAEVAQDDVKEAEKPADPSPTPVAPPAKAEKPVAAVPAKHMSWASRAAAAVGPKAAVPLPKAAVPAAKSAAPASATPAATAPAAASPQPSAAVQQPTESKEASQAATEWQSVSDSKRQNRPQSISGPPTENKDTLGYVKYVTDKVKTEDLRAALAAHGELTYFDVNRQKNCAFVEFATAAGYQAAAAANPHTVNGETIHVEARRPKAGAYGGSNYASGRGGAPSRGRGGFEGQRQGSQGGGRGNFTGGQGRGRGAPRGRGASQAATNA</sequence>
<dbReference type="InterPro" id="IPR032710">
    <property type="entry name" value="NTF2-like_dom_sf"/>
</dbReference>
<dbReference type="SMART" id="SM00360">
    <property type="entry name" value="RRM"/>
    <property type="match status" value="1"/>
</dbReference>
<evidence type="ECO:0000259" key="15">
    <source>
        <dbReference type="PROSITE" id="PS50102"/>
    </source>
</evidence>
<dbReference type="GO" id="GO:0003723">
    <property type="term" value="F:RNA binding"/>
    <property type="evidence" value="ECO:0007669"/>
    <property type="project" value="UniProtKB-UniRule"/>
</dbReference>
<evidence type="ECO:0000256" key="13">
    <source>
        <dbReference type="SAM" id="MobiDB-lite"/>
    </source>
</evidence>
<feature type="transmembrane region" description="Helical" evidence="14">
    <location>
        <begin position="961"/>
        <end position="980"/>
    </location>
</feature>
<dbReference type="Gene3D" id="3.30.70.330">
    <property type="match status" value="1"/>
</dbReference>
<feature type="domain" description="NTF2" evidence="16">
    <location>
        <begin position="1147"/>
        <end position="1262"/>
    </location>
</feature>
<evidence type="ECO:0000256" key="1">
    <source>
        <dbReference type="ARBA" id="ARBA00004477"/>
    </source>
</evidence>
<dbReference type="Gene3D" id="3.40.720.10">
    <property type="entry name" value="Alkaline Phosphatase, subunit A"/>
    <property type="match status" value="1"/>
</dbReference>
<dbReference type="Pfam" id="PF01663">
    <property type="entry name" value="Phosphodiest"/>
    <property type="match status" value="1"/>
</dbReference>
<evidence type="ECO:0000256" key="2">
    <source>
        <dbReference type="ARBA" id="ARBA00004687"/>
    </source>
</evidence>
<feature type="transmembrane region" description="Helical" evidence="14">
    <location>
        <begin position="771"/>
        <end position="789"/>
    </location>
</feature>
<feature type="compositionally biased region" description="Low complexity" evidence="13">
    <location>
        <begin position="37"/>
        <end position="46"/>
    </location>
</feature>
<evidence type="ECO:0000256" key="10">
    <source>
        <dbReference type="ARBA" id="ARBA00023136"/>
    </source>
</evidence>
<dbReference type="GO" id="GO:0006506">
    <property type="term" value="P:GPI anchor biosynthetic process"/>
    <property type="evidence" value="ECO:0007669"/>
    <property type="project" value="UniProtKB-UniPathway"/>
</dbReference>
<evidence type="ECO:0000313" key="17">
    <source>
        <dbReference type="EMBL" id="RXG46489.1"/>
    </source>
</evidence>
<feature type="compositionally biased region" description="Acidic residues" evidence="13">
    <location>
        <begin position="1297"/>
        <end position="1312"/>
    </location>
</feature>
<dbReference type="GO" id="GO:0005789">
    <property type="term" value="C:endoplasmic reticulum membrane"/>
    <property type="evidence" value="ECO:0007669"/>
    <property type="project" value="UniProtKB-SubCell"/>
</dbReference>
<evidence type="ECO:0000256" key="12">
    <source>
        <dbReference type="PROSITE-ProRule" id="PRU00176"/>
    </source>
</evidence>
<dbReference type="InterPro" id="IPR039524">
    <property type="entry name" value="PIGO/GPI13"/>
</dbReference>
<reference evidence="17 18" key="1">
    <citation type="submission" date="2018-12" db="EMBL/GenBank/DDBJ databases">
        <title>Genome of Verticillium dahliae isolate Getta Getta.</title>
        <authorList>
            <person name="Gardiner D.M."/>
        </authorList>
    </citation>
    <scope>NUCLEOTIDE SEQUENCE [LARGE SCALE GENOMIC DNA]</scope>
    <source>
        <strain evidence="17 18">Getta Getta</strain>
    </source>
</reference>
<keyword evidence="7" id="KW-0256">Endoplasmic reticulum</keyword>
<feature type="compositionally biased region" description="Gly residues" evidence="13">
    <location>
        <begin position="1577"/>
        <end position="1616"/>
    </location>
</feature>
<feature type="compositionally biased region" description="Polar residues" evidence="13">
    <location>
        <begin position="1461"/>
        <end position="1472"/>
    </location>
</feature>
<name>A0A444RZJ4_VERDA</name>
<feature type="transmembrane region" description="Helical" evidence="14">
    <location>
        <begin position="809"/>
        <end position="832"/>
    </location>
</feature>
<comment type="caution">
    <text evidence="17">The sequence shown here is derived from an EMBL/GenBank/DDBJ whole genome shotgun (WGS) entry which is preliminary data.</text>
</comment>
<protein>
    <submittedName>
        <fullName evidence="17">Uncharacterized protein</fullName>
    </submittedName>
</protein>
<feature type="transmembrane region" description="Helical" evidence="14">
    <location>
        <begin position="577"/>
        <end position="598"/>
    </location>
</feature>
<feature type="region of interest" description="Disordered" evidence="13">
    <location>
        <begin position="24"/>
        <end position="57"/>
    </location>
</feature>